<dbReference type="EMBL" id="CAKKNE010000006">
    <property type="protein sequence ID" value="CAH0379417.1"/>
    <property type="molecule type" value="Genomic_DNA"/>
</dbReference>
<evidence type="ECO:0000259" key="1">
    <source>
        <dbReference type="PROSITE" id="PS50188"/>
    </source>
</evidence>
<evidence type="ECO:0000313" key="3">
    <source>
        <dbReference type="Proteomes" id="UP000789595"/>
    </source>
</evidence>
<dbReference type="OrthoDB" id="295536at2759"/>
<dbReference type="SUPFAM" id="SSF49899">
    <property type="entry name" value="Concanavalin A-like lectins/glucanases"/>
    <property type="match status" value="1"/>
</dbReference>
<dbReference type="Pfam" id="PF00622">
    <property type="entry name" value="SPRY"/>
    <property type="match status" value="1"/>
</dbReference>
<proteinExistence type="predicted"/>
<evidence type="ECO:0000313" key="2">
    <source>
        <dbReference type="EMBL" id="CAH0379417.1"/>
    </source>
</evidence>
<dbReference type="InterPro" id="IPR043136">
    <property type="entry name" value="B30.2/SPRY_sf"/>
</dbReference>
<protein>
    <recommendedName>
        <fullName evidence="1">B30.2/SPRY domain-containing protein</fullName>
    </recommendedName>
</protein>
<sequence>MAAQSIYSSLEALSTPEATKLAWTRLGKTCEAEGAVLTKVRGGSYPRHATNGRLLTTGLHVWEYEFTSAAKANGNRTMYVGVAQEGLDVEKGGHSKSGKAWYLRTDNGTLYGSGVAEASDQTPVEKCFVVGDKIGVTLNLGDGSLAFSKNGVLLAGGFPAGRITGPVVGAVELLTVGQSLTLLKST</sequence>
<dbReference type="PROSITE" id="PS50188">
    <property type="entry name" value="B302_SPRY"/>
    <property type="match status" value="1"/>
</dbReference>
<name>A0A8J2T1P2_9STRA</name>
<comment type="caution">
    <text evidence="2">The sequence shown here is derived from an EMBL/GenBank/DDBJ whole genome shotgun (WGS) entry which is preliminary data.</text>
</comment>
<dbReference type="Gene3D" id="2.60.120.920">
    <property type="match status" value="1"/>
</dbReference>
<reference evidence="2" key="1">
    <citation type="submission" date="2021-11" db="EMBL/GenBank/DDBJ databases">
        <authorList>
            <consortium name="Genoscope - CEA"/>
            <person name="William W."/>
        </authorList>
    </citation>
    <scope>NUCLEOTIDE SEQUENCE</scope>
</reference>
<dbReference type="AlphaFoldDB" id="A0A8J2T1P2"/>
<accession>A0A8J2T1P2</accession>
<keyword evidence="3" id="KW-1185">Reference proteome</keyword>
<dbReference type="InterPro" id="IPR013320">
    <property type="entry name" value="ConA-like_dom_sf"/>
</dbReference>
<dbReference type="InterPro" id="IPR003877">
    <property type="entry name" value="SPRY_dom"/>
</dbReference>
<organism evidence="2 3">
    <name type="scientific">Pelagomonas calceolata</name>
    <dbReference type="NCBI Taxonomy" id="35677"/>
    <lineage>
        <taxon>Eukaryota</taxon>
        <taxon>Sar</taxon>
        <taxon>Stramenopiles</taxon>
        <taxon>Ochrophyta</taxon>
        <taxon>Pelagophyceae</taxon>
        <taxon>Pelagomonadales</taxon>
        <taxon>Pelagomonadaceae</taxon>
        <taxon>Pelagomonas</taxon>
    </lineage>
</organism>
<dbReference type="Proteomes" id="UP000789595">
    <property type="component" value="Unassembled WGS sequence"/>
</dbReference>
<gene>
    <name evidence="2" type="ORF">PECAL_6P10400</name>
</gene>
<feature type="domain" description="B30.2/SPRY" evidence="1">
    <location>
        <begin position="1"/>
        <end position="186"/>
    </location>
</feature>
<dbReference type="InterPro" id="IPR001870">
    <property type="entry name" value="B30.2/SPRY"/>
</dbReference>